<dbReference type="RefSeq" id="WP_159764413.1">
    <property type="nucleotide sequence ID" value="NZ_WUUT01000004.1"/>
</dbReference>
<feature type="transmembrane region" description="Helical" evidence="6">
    <location>
        <begin position="272"/>
        <end position="295"/>
    </location>
</feature>
<evidence type="ECO:0000256" key="4">
    <source>
        <dbReference type="ARBA" id="ARBA00022989"/>
    </source>
</evidence>
<accession>A0A6B0TBK7</accession>
<dbReference type="EMBL" id="WUUT01000004">
    <property type="protein sequence ID" value="MXR52290.1"/>
    <property type="molecule type" value="Genomic_DNA"/>
</dbReference>
<reference evidence="7 8" key="1">
    <citation type="submission" date="2019-12" db="EMBL/GenBank/DDBJ databases">
        <title>Isolation and characterization of three novel carbon monoxide-oxidizing members of Halobacteria from salione crusts and soils.</title>
        <authorList>
            <person name="Myers M.R."/>
            <person name="King G.M."/>
        </authorList>
    </citation>
    <scope>NUCLEOTIDE SEQUENCE [LARGE SCALE GENOMIC DNA]</scope>
    <source>
        <strain evidence="7 8">WSH3</strain>
    </source>
</reference>
<keyword evidence="5 6" id="KW-0472">Membrane</keyword>
<dbReference type="GO" id="GO:0016020">
    <property type="term" value="C:membrane"/>
    <property type="evidence" value="ECO:0007669"/>
    <property type="project" value="UniProtKB-SubCell"/>
</dbReference>
<comment type="similarity">
    <text evidence="2">Belongs to the autoinducer-2 exporter (AI-2E) (TC 2.A.86) family.</text>
</comment>
<sequence length="376" mass="40503">MMDDRERLRRLLIGGGIAILFLIIAYVALVFAAVVVFTIFLYYAVRPIFRSLDRFDLGRRVRAALSILLFGLPFVVLIVYTATIVASSVQEFLNSRGLLESGLGQLFRELNTGGIDLTSLQGLGGSQMGLEAVAGRLLEAASLAGSLFVQLLLIVSGTYYLLVDGPKLAEWFFQTYDDTGIVRRYARAVDDELSLTLFGNIVNIFITAVISLTTFSVYNLFAPTGAAVPFPALLAALAGVASLIPVIGIKIVYIPVCLALAANAWVIGQLELLVPIGILAVVSAVVVDFIPDIVVRAQVSSDQTHTGLLLVAYIVGPTVFGLYGLFLAPILLVCTTNAVTILLPYVLSGQRLDIQHTLDEYTDQEPSDAVPEDSTE</sequence>
<comment type="caution">
    <text evidence="7">The sequence shown here is derived from an EMBL/GenBank/DDBJ whole genome shotgun (WGS) entry which is preliminary data.</text>
</comment>
<evidence type="ECO:0000256" key="2">
    <source>
        <dbReference type="ARBA" id="ARBA00009773"/>
    </source>
</evidence>
<dbReference type="Proteomes" id="UP000466535">
    <property type="component" value="Unassembled WGS sequence"/>
</dbReference>
<evidence type="ECO:0000256" key="1">
    <source>
        <dbReference type="ARBA" id="ARBA00004141"/>
    </source>
</evidence>
<organism evidence="7 8">
    <name type="scientific">Halovenus carboxidivorans</name>
    <dbReference type="NCBI Taxonomy" id="2692199"/>
    <lineage>
        <taxon>Archaea</taxon>
        <taxon>Methanobacteriati</taxon>
        <taxon>Methanobacteriota</taxon>
        <taxon>Stenosarchaea group</taxon>
        <taxon>Halobacteria</taxon>
        <taxon>Halobacteriales</taxon>
        <taxon>Haloarculaceae</taxon>
        <taxon>Halovenus</taxon>
    </lineage>
</organism>
<protein>
    <submittedName>
        <fullName evidence="7">AI-2E family transporter</fullName>
    </submittedName>
</protein>
<evidence type="ECO:0000313" key="7">
    <source>
        <dbReference type="EMBL" id="MXR52290.1"/>
    </source>
</evidence>
<feature type="transmembrane region" description="Helical" evidence="6">
    <location>
        <begin position="137"/>
        <end position="162"/>
    </location>
</feature>
<evidence type="ECO:0000313" key="8">
    <source>
        <dbReference type="Proteomes" id="UP000466535"/>
    </source>
</evidence>
<feature type="transmembrane region" description="Helical" evidence="6">
    <location>
        <begin position="233"/>
        <end position="266"/>
    </location>
</feature>
<keyword evidence="3 6" id="KW-0812">Transmembrane</keyword>
<feature type="transmembrane region" description="Helical" evidence="6">
    <location>
        <begin position="63"/>
        <end position="86"/>
    </location>
</feature>
<evidence type="ECO:0000256" key="6">
    <source>
        <dbReference type="SAM" id="Phobius"/>
    </source>
</evidence>
<name>A0A6B0TBK7_9EURY</name>
<dbReference type="OrthoDB" id="282734at2157"/>
<dbReference type="PANTHER" id="PTHR21716">
    <property type="entry name" value="TRANSMEMBRANE PROTEIN"/>
    <property type="match status" value="1"/>
</dbReference>
<dbReference type="PANTHER" id="PTHR21716:SF4">
    <property type="entry name" value="TRANSMEMBRANE PROTEIN 245"/>
    <property type="match status" value="1"/>
</dbReference>
<feature type="transmembrane region" description="Helical" evidence="6">
    <location>
        <begin position="201"/>
        <end position="221"/>
    </location>
</feature>
<proteinExistence type="inferred from homology"/>
<evidence type="ECO:0000256" key="5">
    <source>
        <dbReference type="ARBA" id="ARBA00023136"/>
    </source>
</evidence>
<dbReference type="InterPro" id="IPR002549">
    <property type="entry name" value="AI-2E-like"/>
</dbReference>
<comment type="subcellular location">
    <subcellularLocation>
        <location evidence="1">Membrane</location>
        <topology evidence="1">Multi-pass membrane protein</topology>
    </subcellularLocation>
</comment>
<dbReference type="Pfam" id="PF01594">
    <property type="entry name" value="AI-2E_transport"/>
    <property type="match status" value="1"/>
</dbReference>
<feature type="transmembrane region" description="Helical" evidence="6">
    <location>
        <begin position="307"/>
        <end position="324"/>
    </location>
</feature>
<dbReference type="AlphaFoldDB" id="A0A6B0TBK7"/>
<feature type="transmembrane region" description="Helical" evidence="6">
    <location>
        <begin position="12"/>
        <end position="43"/>
    </location>
</feature>
<keyword evidence="4 6" id="KW-1133">Transmembrane helix</keyword>
<gene>
    <name evidence="7" type="ORF">GRX03_11835</name>
</gene>
<evidence type="ECO:0000256" key="3">
    <source>
        <dbReference type="ARBA" id="ARBA00022692"/>
    </source>
</evidence>
<keyword evidence="8" id="KW-1185">Reference proteome</keyword>